<dbReference type="KEGG" id="sliu:111359841"/>
<keyword evidence="3" id="KW-0862">Zinc</keyword>
<keyword evidence="7" id="KW-0732">Signal</keyword>
<evidence type="ECO:0000256" key="6">
    <source>
        <dbReference type="SAM" id="MobiDB-lite"/>
    </source>
</evidence>
<name>A0A9J7J055_SPOLT</name>
<feature type="region of interest" description="Disordered" evidence="6">
    <location>
        <begin position="211"/>
        <end position="231"/>
    </location>
</feature>
<dbReference type="InterPro" id="IPR006612">
    <property type="entry name" value="THAP_Znf"/>
</dbReference>
<dbReference type="GO" id="GO:0008270">
    <property type="term" value="F:zinc ion binding"/>
    <property type="evidence" value="ECO:0007669"/>
    <property type="project" value="UniProtKB-KW"/>
</dbReference>
<protein>
    <submittedName>
        <fullName evidence="10">Uncharacterized protein LOC111359841 isoform X1</fullName>
    </submittedName>
</protein>
<keyword evidence="1" id="KW-0479">Metal-binding</keyword>
<sequence>MRCVCVCIILLYPRAPTTSLDTLDLRLLPWTQICLTICALLTWIMTASGRGCCVPWCDKTRKDATVLHSFPNPDKDMARYNEWTRAIGTSVSSLDPQYVFRNRRVCHAHFETKYLTWSRRLSPDAVPTLFTPGAVLHAFPNPTTECGKFHTWVVNAGLVGEDYDYIYLNRRICRLHFENIYHYPKNRLSKFAIPTLHLPDCDRFELSPTTKDEESSLAASPLPPSSLQLPSSRPTHVPFVINILEPLLQIVNNLKLLLVTAQAHDVQ</sequence>
<dbReference type="GeneID" id="111359841"/>
<dbReference type="PANTHER" id="PTHR46600">
    <property type="entry name" value="THAP DOMAIN-CONTAINING"/>
    <property type="match status" value="1"/>
</dbReference>
<feature type="compositionally biased region" description="Low complexity" evidence="6">
    <location>
        <begin position="216"/>
        <end position="231"/>
    </location>
</feature>
<evidence type="ECO:0000256" key="1">
    <source>
        <dbReference type="ARBA" id="ARBA00022723"/>
    </source>
</evidence>
<evidence type="ECO:0000256" key="7">
    <source>
        <dbReference type="SAM" id="SignalP"/>
    </source>
</evidence>
<dbReference type="InterPro" id="IPR026516">
    <property type="entry name" value="THAP1/10"/>
</dbReference>
<dbReference type="PROSITE" id="PS50950">
    <property type="entry name" value="ZF_THAP"/>
    <property type="match status" value="1"/>
</dbReference>
<feature type="domain" description="THAP-type" evidence="8">
    <location>
        <begin position="45"/>
        <end position="130"/>
    </location>
</feature>
<gene>
    <name evidence="10" type="primary">LOC111359841</name>
</gene>
<dbReference type="SUPFAM" id="SSF57716">
    <property type="entry name" value="Glucocorticoid receptor-like (DNA-binding domain)"/>
    <property type="match status" value="2"/>
</dbReference>
<keyword evidence="4 5" id="KW-0238">DNA-binding</keyword>
<dbReference type="Proteomes" id="UP000301870">
    <property type="component" value="Chromosome 3"/>
</dbReference>
<evidence type="ECO:0000313" key="9">
    <source>
        <dbReference type="Proteomes" id="UP000301870"/>
    </source>
</evidence>
<dbReference type="Pfam" id="PF05485">
    <property type="entry name" value="THAP"/>
    <property type="match status" value="1"/>
</dbReference>
<dbReference type="RefSeq" id="XP_022831285.1">
    <property type="nucleotide sequence ID" value="XM_022975517.1"/>
</dbReference>
<evidence type="ECO:0000313" key="10">
    <source>
        <dbReference type="RefSeq" id="XP_022831285.1"/>
    </source>
</evidence>
<evidence type="ECO:0000256" key="2">
    <source>
        <dbReference type="ARBA" id="ARBA00022771"/>
    </source>
</evidence>
<evidence type="ECO:0000256" key="4">
    <source>
        <dbReference type="ARBA" id="ARBA00023125"/>
    </source>
</evidence>
<dbReference type="OrthoDB" id="7490359at2759"/>
<evidence type="ECO:0000259" key="8">
    <source>
        <dbReference type="PROSITE" id="PS50950"/>
    </source>
</evidence>
<dbReference type="AlphaFoldDB" id="A0A9J7J055"/>
<keyword evidence="2 5" id="KW-0863">Zinc-finger</keyword>
<feature type="signal peptide" evidence="7">
    <location>
        <begin position="1"/>
        <end position="19"/>
    </location>
</feature>
<dbReference type="GO" id="GO:0043565">
    <property type="term" value="F:sequence-specific DNA binding"/>
    <property type="evidence" value="ECO:0007669"/>
    <property type="project" value="InterPro"/>
</dbReference>
<keyword evidence="9" id="KW-1185">Reference proteome</keyword>
<dbReference type="PANTHER" id="PTHR46600:SF11">
    <property type="entry name" value="THAP DOMAIN-CONTAINING PROTEIN 10"/>
    <property type="match status" value="1"/>
</dbReference>
<feature type="chain" id="PRO_5039955453" evidence="7">
    <location>
        <begin position="20"/>
        <end position="267"/>
    </location>
</feature>
<dbReference type="SMART" id="SM00692">
    <property type="entry name" value="DM3"/>
    <property type="match status" value="2"/>
</dbReference>
<reference evidence="10" key="1">
    <citation type="submission" date="2025-08" db="UniProtKB">
        <authorList>
            <consortium name="RefSeq"/>
        </authorList>
    </citation>
    <scope>IDENTIFICATION</scope>
    <source>
        <strain evidence="10">Ishihara</strain>
        <tissue evidence="10">Whole body</tissue>
    </source>
</reference>
<dbReference type="SMART" id="SM00980">
    <property type="entry name" value="THAP"/>
    <property type="match status" value="2"/>
</dbReference>
<evidence type="ECO:0000256" key="3">
    <source>
        <dbReference type="ARBA" id="ARBA00022833"/>
    </source>
</evidence>
<evidence type="ECO:0000256" key="5">
    <source>
        <dbReference type="PROSITE-ProRule" id="PRU00309"/>
    </source>
</evidence>
<proteinExistence type="predicted"/>
<accession>A0A9J7J055</accession>
<organism evidence="9 10">
    <name type="scientific">Spodoptera litura</name>
    <name type="common">Asian cotton leafworm</name>
    <dbReference type="NCBI Taxonomy" id="69820"/>
    <lineage>
        <taxon>Eukaryota</taxon>
        <taxon>Metazoa</taxon>
        <taxon>Ecdysozoa</taxon>
        <taxon>Arthropoda</taxon>
        <taxon>Hexapoda</taxon>
        <taxon>Insecta</taxon>
        <taxon>Pterygota</taxon>
        <taxon>Neoptera</taxon>
        <taxon>Endopterygota</taxon>
        <taxon>Lepidoptera</taxon>
        <taxon>Glossata</taxon>
        <taxon>Ditrysia</taxon>
        <taxon>Noctuoidea</taxon>
        <taxon>Noctuidae</taxon>
        <taxon>Amphipyrinae</taxon>
        <taxon>Spodoptera</taxon>
    </lineage>
</organism>